<gene>
    <name evidence="3" type="primary">Dvir\GJ22422</name>
    <name evidence="3" type="ORF">Dvir_GJ22422</name>
</gene>
<feature type="transmembrane region" description="Helical" evidence="2">
    <location>
        <begin position="6"/>
        <end position="25"/>
    </location>
</feature>
<evidence type="ECO:0000256" key="1">
    <source>
        <dbReference type="SAM" id="MobiDB-lite"/>
    </source>
</evidence>
<protein>
    <submittedName>
        <fullName evidence="3">Uncharacterized protein, isoform B</fullName>
    </submittedName>
</protein>
<dbReference type="OrthoDB" id="7875754at2759"/>
<sequence length="214" mass="23693">MPDTTAWLWIGAYSLNLFLNVFLFVRLPKSDLLAIQSWFSFTIVLLLLRVLCIDFMELSNYELYPYIVINVYIFVSLIVMAIVYVKVRGNKSYKPPKQVLQTVNYILTTNQTVKRTKPARINAPVISRPFVGRANRNSIARLEGGTWHETPHPDHSLNSSASFNNFMLSALQTSSSAGDSSCFENVVGGGNGGGVNRSSGEGDEDSGGGHYDCD</sequence>
<organism evidence="3 4">
    <name type="scientific">Drosophila virilis</name>
    <name type="common">Fruit fly</name>
    <dbReference type="NCBI Taxonomy" id="7244"/>
    <lineage>
        <taxon>Eukaryota</taxon>
        <taxon>Metazoa</taxon>
        <taxon>Ecdysozoa</taxon>
        <taxon>Arthropoda</taxon>
        <taxon>Hexapoda</taxon>
        <taxon>Insecta</taxon>
        <taxon>Pterygota</taxon>
        <taxon>Neoptera</taxon>
        <taxon>Endopterygota</taxon>
        <taxon>Diptera</taxon>
        <taxon>Brachycera</taxon>
        <taxon>Muscomorpha</taxon>
        <taxon>Ephydroidea</taxon>
        <taxon>Drosophilidae</taxon>
        <taxon>Drosophila</taxon>
    </lineage>
</organism>
<feature type="transmembrane region" description="Helical" evidence="2">
    <location>
        <begin position="32"/>
        <end position="51"/>
    </location>
</feature>
<evidence type="ECO:0000256" key="2">
    <source>
        <dbReference type="SAM" id="Phobius"/>
    </source>
</evidence>
<keyword evidence="2" id="KW-0472">Membrane</keyword>
<feature type="transmembrane region" description="Helical" evidence="2">
    <location>
        <begin position="63"/>
        <end position="85"/>
    </location>
</feature>
<keyword evidence="2" id="KW-0812">Transmembrane</keyword>
<dbReference type="Proteomes" id="UP000008792">
    <property type="component" value="Unassembled WGS sequence"/>
</dbReference>
<accession>A0A0Q9W609</accession>
<feature type="region of interest" description="Disordered" evidence="1">
    <location>
        <begin position="187"/>
        <end position="214"/>
    </location>
</feature>
<name>A0A0Q9W609_DROVI</name>
<keyword evidence="4" id="KW-1185">Reference proteome</keyword>
<evidence type="ECO:0000313" key="3">
    <source>
        <dbReference type="EMBL" id="KRF80458.1"/>
    </source>
</evidence>
<dbReference type="EMBL" id="CH940648">
    <property type="protein sequence ID" value="KRF80458.1"/>
    <property type="molecule type" value="Genomic_DNA"/>
</dbReference>
<reference evidence="3 4" key="1">
    <citation type="journal article" date="2007" name="Nature">
        <title>Evolution of genes and genomes on the Drosophila phylogeny.</title>
        <authorList>
            <consortium name="Drosophila 12 Genomes Consortium"/>
            <person name="Clark A.G."/>
            <person name="Eisen M.B."/>
            <person name="Smith D.R."/>
            <person name="Bergman C.M."/>
            <person name="Oliver B."/>
            <person name="Markow T.A."/>
            <person name="Kaufman T.C."/>
            <person name="Kellis M."/>
            <person name="Gelbart W."/>
            <person name="Iyer V.N."/>
            <person name="Pollard D.A."/>
            <person name="Sackton T.B."/>
            <person name="Larracuente A.M."/>
            <person name="Singh N.D."/>
            <person name="Abad J.P."/>
            <person name="Abt D.N."/>
            <person name="Adryan B."/>
            <person name="Aguade M."/>
            <person name="Akashi H."/>
            <person name="Anderson W.W."/>
            <person name="Aquadro C.F."/>
            <person name="Ardell D.H."/>
            <person name="Arguello R."/>
            <person name="Artieri C.G."/>
            <person name="Barbash D.A."/>
            <person name="Barker D."/>
            <person name="Barsanti P."/>
            <person name="Batterham P."/>
            <person name="Batzoglou S."/>
            <person name="Begun D."/>
            <person name="Bhutkar A."/>
            <person name="Blanco E."/>
            <person name="Bosak S.A."/>
            <person name="Bradley R.K."/>
            <person name="Brand A.D."/>
            <person name="Brent M.R."/>
            <person name="Brooks A.N."/>
            <person name="Brown R.H."/>
            <person name="Butlin R.K."/>
            <person name="Caggese C."/>
            <person name="Calvi B.R."/>
            <person name="Bernardo de Carvalho A."/>
            <person name="Caspi A."/>
            <person name="Castrezana S."/>
            <person name="Celniker S.E."/>
            <person name="Chang J.L."/>
            <person name="Chapple C."/>
            <person name="Chatterji S."/>
            <person name="Chinwalla A."/>
            <person name="Civetta A."/>
            <person name="Clifton S.W."/>
            <person name="Comeron J.M."/>
            <person name="Costello J.C."/>
            <person name="Coyne J.A."/>
            <person name="Daub J."/>
            <person name="David R.G."/>
            <person name="Delcher A.L."/>
            <person name="Delehaunty K."/>
            <person name="Do C.B."/>
            <person name="Ebling H."/>
            <person name="Edwards K."/>
            <person name="Eickbush T."/>
            <person name="Evans J.D."/>
            <person name="Filipski A."/>
            <person name="Findeiss S."/>
            <person name="Freyhult E."/>
            <person name="Fulton L."/>
            <person name="Fulton R."/>
            <person name="Garcia A.C."/>
            <person name="Gardiner A."/>
            <person name="Garfield D.A."/>
            <person name="Garvin B.E."/>
            <person name="Gibson G."/>
            <person name="Gilbert D."/>
            <person name="Gnerre S."/>
            <person name="Godfrey J."/>
            <person name="Good R."/>
            <person name="Gotea V."/>
            <person name="Gravely B."/>
            <person name="Greenberg A.J."/>
            <person name="Griffiths-Jones S."/>
            <person name="Gross S."/>
            <person name="Guigo R."/>
            <person name="Gustafson E.A."/>
            <person name="Haerty W."/>
            <person name="Hahn M.W."/>
            <person name="Halligan D.L."/>
            <person name="Halpern A.L."/>
            <person name="Halter G.M."/>
            <person name="Han M.V."/>
            <person name="Heger A."/>
            <person name="Hillier L."/>
            <person name="Hinrichs A.S."/>
            <person name="Holmes I."/>
            <person name="Hoskins R.A."/>
            <person name="Hubisz M.J."/>
            <person name="Hultmark D."/>
            <person name="Huntley M.A."/>
            <person name="Jaffe D.B."/>
            <person name="Jagadeeshan S."/>
            <person name="Jeck W.R."/>
            <person name="Johnson J."/>
            <person name="Jones C.D."/>
            <person name="Jordan W.C."/>
            <person name="Karpen G.H."/>
            <person name="Kataoka E."/>
            <person name="Keightley P.D."/>
            <person name="Kheradpour P."/>
            <person name="Kirkness E.F."/>
            <person name="Koerich L.B."/>
            <person name="Kristiansen K."/>
            <person name="Kudrna D."/>
            <person name="Kulathinal R.J."/>
            <person name="Kumar S."/>
            <person name="Kwok R."/>
            <person name="Lander E."/>
            <person name="Langley C.H."/>
            <person name="Lapoint R."/>
            <person name="Lazzaro B.P."/>
            <person name="Lee S.J."/>
            <person name="Levesque L."/>
            <person name="Li R."/>
            <person name="Lin C.F."/>
            <person name="Lin M.F."/>
            <person name="Lindblad-Toh K."/>
            <person name="Llopart A."/>
            <person name="Long M."/>
            <person name="Low L."/>
            <person name="Lozovsky E."/>
            <person name="Lu J."/>
            <person name="Luo M."/>
            <person name="Machado C.A."/>
            <person name="Makalowski W."/>
            <person name="Marzo M."/>
            <person name="Matsuda M."/>
            <person name="Matzkin L."/>
            <person name="McAllister B."/>
            <person name="McBride C.S."/>
            <person name="McKernan B."/>
            <person name="McKernan K."/>
            <person name="Mendez-Lago M."/>
            <person name="Minx P."/>
            <person name="Mollenhauer M.U."/>
            <person name="Montooth K."/>
            <person name="Mount S.M."/>
            <person name="Mu X."/>
            <person name="Myers E."/>
            <person name="Negre B."/>
            <person name="Newfeld S."/>
            <person name="Nielsen R."/>
            <person name="Noor M.A."/>
            <person name="O'Grady P."/>
            <person name="Pachter L."/>
            <person name="Papaceit M."/>
            <person name="Parisi M.J."/>
            <person name="Parisi M."/>
            <person name="Parts L."/>
            <person name="Pedersen J.S."/>
            <person name="Pesole G."/>
            <person name="Phillippy A.M."/>
            <person name="Ponting C.P."/>
            <person name="Pop M."/>
            <person name="Porcelli D."/>
            <person name="Powell J.R."/>
            <person name="Prohaska S."/>
            <person name="Pruitt K."/>
            <person name="Puig M."/>
            <person name="Quesneville H."/>
            <person name="Ram K.R."/>
            <person name="Rand D."/>
            <person name="Rasmussen M.D."/>
            <person name="Reed L.K."/>
            <person name="Reenan R."/>
            <person name="Reily A."/>
            <person name="Remington K.A."/>
            <person name="Rieger T.T."/>
            <person name="Ritchie M.G."/>
            <person name="Robin C."/>
            <person name="Rogers Y.H."/>
            <person name="Rohde C."/>
            <person name="Rozas J."/>
            <person name="Rubenfield M.J."/>
            <person name="Ruiz A."/>
            <person name="Russo S."/>
            <person name="Salzberg S.L."/>
            <person name="Sanchez-Gracia A."/>
            <person name="Saranga D.J."/>
            <person name="Sato H."/>
            <person name="Schaeffer S.W."/>
            <person name="Schatz M.C."/>
            <person name="Schlenke T."/>
            <person name="Schwartz R."/>
            <person name="Segarra C."/>
            <person name="Singh R.S."/>
            <person name="Sirot L."/>
            <person name="Sirota M."/>
            <person name="Sisneros N.B."/>
            <person name="Smith C.D."/>
            <person name="Smith T.F."/>
            <person name="Spieth J."/>
            <person name="Stage D.E."/>
            <person name="Stark A."/>
            <person name="Stephan W."/>
            <person name="Strausberg R.L."/>
            <person name="Strempel S."/>
            <person name="Sturgill D."/>
            <person name="Sutton G."/>
            <person name="Sutton G.G."/>
            <person name="Tao W."/>
            <person name="Teichmann S."/>
            <person name="Tobari Y.N."/>
            <person name="Tomimura Y."/>
            <person name="Tsolas J.M."/>
            <person name="Valente V.L."/>
            <person name="Venter E."/>
            <person name="Venter J.C."/>
            <person name="Vicario S."/>
            <person name="Vieira F.G."/>
            <person name="Vilella A.J."/>
            <person name="Villasante A."/>
            <person name="Walenz B."/>
            <person name="Wang J."/>
            <person name="Wasserman M."/>
            <person name="Watts T."/>
            <person name="Wilson D."/>
            <person name="Wilson R.K."/>
            <person name="Wing R.A."/>
            <person name="Wolfner M.F."/>
            <person name="Wong A."/>
            <person name="Wong G.K."/>
            <person name="Wu C.I."/>
            <person name="Wu G."/>
            <person name="Yamamoto D."/>
            <person name="Yang H.P."/>
            <person name="Yang S.P."/>
            <person name="Yorke J.A."/>
            <person name="Yoshida K."/>
            <person name="Zdobnov E."/>
            <person name="Zhang P."/>
            <person name="Zhang Y."/>
            <person name="Zimin A.V."/>
            <person name="Baldwin J."/>
            <person name="Abdouelleil A."/>
            <person name="Abdulkadir J."/>
            <person name="Abebe A."/>
            <person name="Abera B."/>
            <person name="Abreu J."/>
            <person name="Acer S.C."/>
            <person name="Aftuck L."/>
            <person name="Alexander A."/>
            <person name="An P."/>
            <person name="Anderson E."/>
            <person name="Anderson S."/>
            <person name="Arachi H."/>
            <person name="Azer M."/>
            <person name="Bachantsang P."/>
            <person name="Barry A."/>
            <person name="Bayul T."/>
            <person name="Berlin A."/>
            <person name="Bessette D."/>
            <person name="Bloom T."/>
            <person name="Blye J."/>
            <person name="Boguslavskiy L."/>
            <person name="Bonnet C."/>
            <person name="Boukhgalter B."/>
            <person name="Bourzgui I."/>
            <person name="Brown A."/>
            <person name="Cahill P."/>
            <person name="Channer S."/>
            <person name="Cheshatsang Y."/>
            <person name="Chuda L."/>
            <person name="Citroen M."/>
            <person name="Collymore A."/>
            <person name="Cooke P."/>
            <person name="Costello M."/>
            <person name="D'Aco K."/>
            <person name="Daza R."/>
            <person name="De Haan G."/>
            <person name="DeGray S."/>
            <person name="DeMaso C."/>
            <person name="Dhargay N."/>
            <person name="Dooley K."/>
            <person name="Dooley E."/>
            <person name="Doricent M."/>
            <person name="Dorje P."/>
            <person name="Dorjee K."/>
            <person name="Dupes A."/>
            <person name="Elong R."/>
            <person name="Falk J."/>
            <person name="Farina A."/>
            <person name="Faro S."/>
            <person name="Ferguson D."/>
            <person name="Fisher S."/>
            <person name="Foley C.D."/>
            <person name="Franke A."/>
            <person name="Friedrich D."/>
            <person name="Gadbois L."/>
            <person name="Gearin G."/>
            <person name="Gearin C.R."/>
            <person name="Giannoukos G."/>
            <person name="Goode T."/>
            <person name="Graham J."/>
            <person name="Grandbois E."/>
            <person name="Grewal S."/>
            <person name="Gyaltsen K."/>
            <person name="Hafez N."/>
            <person name="Hagos B."/>
            <person name="Hall J."/>
            <person name="Henson C."/>
            <person name="Hollinger A."/>
            <person name="Honan T."/>
            <person name="Huard M.D."/>
            <person name="Hughes L."/>
            <person name="Hurhula B."/>
            <person name="Husby M.E."/>
            <person name="Kamat A."/>
            <person name="Kanga B."/>
            <person name="Kashin S."/>
            <person name="Khazanovich D."/>
            <person name="Kisner P."/>
            <person name="Lance K."/>
            <person name="Lara M."/>
            <person name="Lee W."/>
            <person name="Lennon N."/>
            <person name="Letendre F."/>
            <person name="LeVine R."/>
            <person name="Lipovsky A."/>
            <person name="Liu X."/>
            <person name="Liu J."/>
            <person name="Liu S."/>
            <person name="Lokyitsang T."/>
            <person name="Lokyitsang Y."/>
            <person name="Lubonja R."/>
            <person name="Lui A."/>
            <person name="MacDonald P."/>
            <person name="Magnisalis V."/>
            <person name="Maru K."/>
            <person name="Matthews C."/>
            <person name="McCusker W."/>
            <person name="McDonough S."/>
            <person name="Mehta T."/>
            <person name="Meldrim J."/>
            <person name="Meneus L."/>
            <person name="Mihai O."/>
            <person name="Mihalev A."/>
            <person name="Mihova T."/>
            <person name="Mittelman R."/>
            <person name="Mlenga V."/>
            <person name="Montmayeur A."/>
            <person name="Mulrain L."/>
            <person name="Navidi A."/>
            <person name="Naylor J."/>
            <person name="Negash T."/>
            <person name="Nguyen T."/>
            <person name="Nguyen N."/>
            <person name="Nicol R."/>
            <person name="Norbu C."/>
            <person name="Norbu N."/>
            <person name="Novod N."/>
            <person name="O'Neill B."/>
            <person name="Osman S."/>
            <person name="Markiewicz E."/>
            <person name="Oyono O.L."/>
            <person name="Patti C."/>
            <person name="Phunkhang P."/>
            <person name="Pierre F."/>
            <person name="Priest M."/>
            <person name="Raghuraman S."/>
            <person name="Rege F."/>
            <person name="Reyes R."/>
            <person name="Rise C."/>
            <person name="Rogov P."/>
            <person name="Ross K."/>
            <person name="Ryan E."/>
            <person name="Settipalli S."/>
            <person name="Shea T."/>
            <person name="Sherpa N."/>
            <person name="Shi L."/>
            <person name="Shih D."/>
            <person name="Sparrow T."/>
            <person name="Spaulding J."/>
            <person name="Stalker J."/>
            <person name="Stange-Thomann N."/>
            <person name="Stavropoulos S."/>
            <person name="Stone C."/>
            <person name="Strader C."/>
            <person name="Tesfaye S."/>
            <person name="Thomson T."/>
            <person name="Thoulutsang Y."/>
            <person name="Thoulutsang D."/>
            <person name="Topham K."/>
            <person name="Topping I."/>
            <person name="Tsamla T."/>
            <person name="Vassiliev H."/>
            <person name="Vo A."/>
            <person name="Wangchuk T."/>
            <person name="Wangdi T."/>
            <person name="Weiand M."/>
            <person name="Wilkinson J."/>
            <person name="Wilson A."/>
            <person name="Yadav S."/>
            <person name="Young G."/>
            <person name="Yu Q."/>
            <person name="Zembek L."/>
            <person name="Zhong D."/>
            <person name="Zimmer A."/>
            <person name="Zwirko Z."/>
            <person name="Jaffe D.B."/>
            <person name="Alvarez P."/>
            <person name="Brockman W."/>
            <person name="Butler J."/>
            <person name="Chin C."/>
            <person name="Gnerre S."/>
            <person name="Grabherr M."/>
            <person name="Kleber M."/>
            <person name="Mauceli E."/>
            <person name="MacCallum I."/>
        </authorList>
    </citation>
    <scope>NUCLEOTIDE SEQUENCE [LARGE SCALE GENOMIC DNA]</scope>
    <source>
        <strain evidence="4">Tucson 15010-1051.87</strain>
    </source>
</reference>
<dbReference type="AlphaFoldDB" id="A0A0Q9W609"/>
<proteinExistence type="predicted"/>
<evidence type="ECO:0000313" key="4">
    <source>
        <dbReference type="Proteomes" id="UP000008792"/>
    </source>
</evidence>
<keyword evidence="2" id="KW-1133">Transmembrane helix</keyword>